<dbReference type="InterPro" id="IPR008929">
    <property type="entry name" value="Chondroitin_lyas"/>
</dbReference>
<dbReference type="Gene3D" id="2.70.98.70">
    <property type="match status" value="1"/>
</dbReference>
<dbReference type="SUPFAM" id="SSF48230">
    <property type="entry name" value="Chondroitin AC/alginate lyase"/>
    <property type="match status" value="1"/>
</dbReference>
<dbReference type="Proteomes" id="UP000632125">
    <property type="component" value="Unassembled WGS sequence"/>
</dbReference>
<dbReference type="SUPFAM" id="SSF49265">
    <property type="entry name" value="Fibronectin type III"/>
    <property type="match status" value="1"/>
</dbReference>
<dbReference type="SUPFAM" id="SSF49899">
    <property type="entry name" value="Concanavalin A-like lectins/glucanases"/>
    <property type="match status" value="1"/>
</dbReference>
<dbReference type="GO" id="GO:0016787">
    <property type="term" value="F:hydrolase activity"/>
    <property type="evidence" value="ECO:0007669"/>
    <property type="project" value="InterPro"/>
</dbReference>
<gene>
    <name evidence="2" type="ORF">IDH41_01100</name>
</gene>
<dbReference type="InterPro" id="IPR003961">
    <property type="entry name" value="FN3_dom"/>
</dbReference>
<reference evidence="2" key="1">
    <citation type="submission" date="2020-09" db="EMBL/GenBank/DDBJ databases">
        <title>A novel bacterium of genus Paenibacillus, isolated from South China Sea.</title>
        <authorList>
            <person name="Huang H."/>
            <person name="Mo K."/>
            <person name="Hu Y."/>
        </authorList>
    </citation>
    <scope>NUCLEOTIDE SEQUENCE</scope>
    <source>
        <strain evidence="2">IB182493</strain>
    </source>
</reference>
<protein>
    <submittedName>
        <fullName evidence="2">DUF1080 domain-containing protein</fullName>
    </submittedName>
</protein>
<accession>A0A927CJ57</accession>
<dbReference type="SMART" id="SM00060">
    <property type="entry name" value="FN3"/>
    <property type="match status" value="1"/>
</dbReference>
<evidence type="ECO:0000259" key="1">
    <source>
        <dbReference type="PROSITE" id="PS50853"/>
    </source>
</evidence>
<keyword evidence="3" id="KW-1185">Reference proteome</keyword>
<organism evidence="2 3">
    <name type="scientific">Paenibacillus arenilitoris</name>
    <dbReference type="NCBI Taxonomy" id="2772299"/>
    <lineage>
        <taxon>Bacteria</taxon>
        <taxon>Bacillati</taxon>
        <taxon>Bacillota</taxon>
        <taxon>Bacilli</taxon>
        <taxon>Bacillales</taxon>
        <taxon>Paenibacillaceae</taxon>
        <taxon>Paenibacillus</taxon>
    </lineage>
</organism>
<dbReference type="PROSITE" id="PS50853">
    <property type="entry name" value="FN3"/>
    <property type="match status" value="1"/>
</dbReference>
<dbReference type="CDD" id="cd00063">
    <property type="entry name" value="FN3"/>
    <property type="match status" value="1"/>
</dbReference>
<proteinExistence type="predicted"/>
<dbReference type="Gene3D" id="1.50.10.100">
    <property type="entry name" value="Chondroitin AC/alginate lyase"/>
    <property type="match status" value="1"/>
</dbReference>
<dbReference type="Gene3D" id="2.60.40.10">
    <property type="entry name" value="Immunoglobulins"/>
    <property type="match status" value="1"/>
</dbReference>
<dbReference type="Pfam" id="PF00041">
    <property type="entry name" value="fn3"/>
    <property type="match status" value="1"/>
</dbReference>
<dbReference type="RefSeq" id="WP_190857466.1">
    <property type="nucleotide sequence ID" value="NZ_JACXIY010000001.1"/>
</dbReference>
<sequence length="1103" mass="119473">MEIKFEQSEGIELKFNQAYRKIAIMLAFLLTVQLALHVSPSHRPGTAHAAVAVAGNPPVPAYVHPRILITPSELPALRTRLADSAVGRRAMQSMRAWIDHHVTNPAKLKPLYDALVEGDAGELDDFPTSYASYLLLVLNYEAFYAMVTEDSAKGAELAKALVSTVRILNGTIDNPALKSAFGAELFNLGYCYDFIYNEMTDAQRAEVRAFISSVTTGKVLPVSTYPDPRLNRDNIGPVGSQWALLALAIEGETGYDANVYNQAVQAMDAYLTHGVFETGAATEDMHYLNYGMAFGAQTLIAMDKRGDGLFGKPSFQNLKHWYVNSIEPYGYKFTTLGDTTNDLGGLLPNYVLMKWLNPNDPVIDFIWRNRVRDDYTGIKYRNDFLVAAMFGLDWNGGDTEKAPVADDWGVDNEANPPIVTLKPYDPGSLGLPATFMDGNRGLYITRDEWSKNAAVMHFETNTDSFGPSHTHSNATDFMLTALGQKWAIDRGYHIFESNNHNNIAIDGKGQGFFGAYGNTEGVLDGGLGTVFAGNAKHAYDYKYTFKSRLNNAENQGYSWSFEPKSLWPSSSVNSTWRASYNPVEKAFRTAAMMRGAHPYVLIVDDIRKDASSRLYEWFMQIPNNVESKVASGADMTLGLVNETATTPRLLIRSLGDSAGTARVDDFEIENSPETGSYQNENFGMGKKVVIPAQSADPAFKTLLFPHQQGAAMPSTSWQGDELTVSWPGQQDVYRFAERSDGRTAYGMSRNGGEAFLTVGLTSYSPAAGKSVEAEHDGANVLYESNTVTVYGSGWGELTVNVPGVTQVNVFDEHGKAMDMTGLVQYTQGGVVITEPVIPDVEAPTAPAALTASAVSSSEIQLSWNASADNEEVTGYKIFRDGAEVASIAETAYSDSGLAPSTTYTYTVKAFDAAGNLSAASGAVTAATSGVPVTVFSEDFEDGDLSGWTMAVGNWSVVTDNANHAIKKTSSGEGIIAAGDDWTDYTFAGNVNVPQSGTSAGLVFRYADANNYYHFRIYAGNAELYKKVGGTMTKVAGAASSVSVNEWHTLKVVVAGNNVKGYIDDVLLVDWTNGANELASGKIGFRTASDPAPSFDDAEVVTTQ</sequence>
<dbReference type="InterPro" id="IPR010496">
    <property type="entry name" value="AL/BT2_dom"/>
</dbReference>
<dbReference type="Pfam" id="PF06439">
    <property type="entry name" value="3keto-disac_hyd"/>
    <property type="match status" value="1"/>
</dbReference>
<name>A0A927CJ57_9BACL</name>
<feature type="domain" description="Fibronectin type-III" evidence="1">
    <location>
        <begin position="845"/>
        <end position="930"/>
    </location>
</feature>
<comment type="caution">
    <text evidence="2">The sequence shown here is derived from an EMBL/GenBank/DDBJ whole genome shotgun (WGS) entry which is preliminary data.</text>
</comment>
<dbReference type="InterPro" id="IPR036116">
    <property type="entry name" value="FN3_sf"/>
</dbReference>
<dbReference type="InterPro" id="IPR013783">
    <property type="entry name" value="Ig-like_fold"/>
</dbReference>
<dbReference type="Gene3D" id="2.60.120.560">
    <property type="entry name" value="Exo-inulinase, domain 1"/>
    <property type="match status" value="1"/>
</dbReference>
<evidence type="ECO:0000313" key="3">
    <source>
        <dbReference type="Proteomes" id="UP000632125"/>
    </source>
</evidence>
<dbReference type="AlphaFoldDB" id="A0A927CJ57"/>
<evidence type="ECO:0000313" key="2">
    <source>
        <dbReference type="EMBL" id="MBD2867156.1"/>
    </source>
</evidence>
<dbReference type="EMBL" id="JACXIY010000001">
    <property type="protein sequence ID" value="MBD2867156.1"/>
    <property type="molecule type" value="Genomic_DNA"/>
</dbReference>
<dbReference type="InterPro" id="IPR013320">
    <property type="entry name" value="ConA-like_dom_sf"/>
</dbReference>